<protein>
    <recommendedName>
        <fullName evidence="3">Divergent polysaccharide deacetylase family protein</fullName>
    </recommendedName>
</protein>
<keyword evidence="2" id="KW-1185">Reference proteome</keyword>
<proteinExistence type="predicted"/>
<dbReference type="InterPro" id="IPR011330">
    <property type="entry name" value="Glyco_hydro/deAcase_b/a-brl"/>
</dbReference>
<dbReference type="Pfam" id="PF04748">
    <property type="entry name" value="Polysacc_deac_2"/>
    <property type="match status" value="1"/>
</dbReference>
<evidence type="ECO:0008006" key="3">
    <source>
        <dbReference type="Google" id="ProtNLM"/>
    </source>
</evidence>
<dbReference type="GO" id="GO:0005975">
    <property type="term" value="P:carbohydrate metabolic process"/>
    <property type="evidence" value="ECO:0007669"/>
    <property type="project" value="InterPro"/>
</dbReference>
<dbReference type="InterPro" id="IPR006837">
    <property type="entry name" value="Divergent_DAC"/>
</dbReference>
<dbReference type="AlphaFoldDB" id="A0A2V1GRZ9"/>
<dbReference type="CDD" id="cd10936">
    <property type="entry name" value="CE4_DAC2"/>
    <property type="match status" value="1"/>
</dbReference>
<dbReference type="PANTHER" id="PTHR30105">
    <property type="entry name" value="UNCHARACTERIZED YIBQ-RELATED"/>
    <property type="match status" value="1"/>
</dbReference>
<evidence type="ECO:0000313" key="2">
    <source>
        <dbReference type="Proteomes" id="UP000244906"/>
    </source>
</evidence>
<name>A0A2V1GRZ9_9GAMM</name>
<accession>A0A2V1GRZ9</accession>
<gene>
    <name evidence="1" type="ORF">DC094_12770</name>
</gene>
<comment type="caution">
    <text evidence="1">The sequence shown here is derived from an EMBL/GenBank/DDBJ whole genome shotgun (WGS) entry which is preliminary data.</text>
</comment>
<dbReference type="Gene3D" id="3.20.20.370">
    <property type="entry name" value="Glycoside hydrolase/deacetylase"/>
    <property type="match status" value="1"/>
</dbReference>
<sequence length="280" mass="31666">MKSSFGNFIPQSLYMTPILILLLRLFSLLAVYILSLSQLSAQPLSSTYPEHSKTPLLAIVVDDLGNKSADLEFAKQHWPLTLSVLPFTPYGKQLATLAHNNNKQVMLHMPMQSISPLPLHPGTLTLDMTHHEFDQVMIKSLASIPFIEGINNHQGSLLTRHSGHMKWLMTLLKKQQLFFLDSRTHAATVAEELARDSGLLTGRRHVFLDNSLDSESLNRQFNHAIKLAKKKQFAVAICHPHKETLQFLKQNLFQLQEQGIKLVRLSDLLLEKNHVVAKAF</sequence>
<dbReference type="Proteomes" id="UP000244906">
    <property type="component" value="Unassembled WGS sequence"/>
</dbReference>
<organism evidence="1 2">
    <name type="scientific">Pelagibaculum spongiae</name>
    <dbReference type="NCBI Taxonomy" id="2080658"/>
    <lineage>
        <taxon>Bacteria</taxon>
        <taxon>Pseudomonadati</taxon>
        <taxon>Pseudomonadota</taxon>
        <taxon>Gammaproteobacteria</taxon>
        <taxon>Oceanospirillales</taxon>
        <taxon>Pelagibaculum</taxon>
    </lineage>
</organism>
<dbReference type="PANTHER" id="PTHR30105:SF2">
    <property type="entry name" value="DIVERGENT POLYSACCHARIDE DEACETYLASE SUPERFAMILY"/>
    <property type="match status" value="1"/>
</dbReference>
<reference evidence="1 2" key="1">
    <citation type="submission" date="2018-04" db="EMBL/GenBank/DDBJ databases">
        <title>Thalassorhabdus spongiae gen. nov., sp. nov., isolated from a marine sponge in South-West Iceland.</title>
        <authorList>
            <person name="Knobloch S."/>
            <person name="Daussin A."/>
            <person name="Johannsson R."/>
            <person name="Marteinsson V.T."/>
        </authorList>
    </citation>
    <scope>NUCLEOTIDE SEQUENCE [LARGE SCALE GENOMIC DNA]</scope>
    <source>
        <strain evidence="1 2">Hp12</strain>
    </source>
</reference>
<dbReference type="SUPFAM" id="SSF88713">
    <property type="entry name" value="Glycoside hydrolase/deacetylase"/>
    <property type="match status" value="1"/>
</dbReference>
<evidence type="ECO:0000313" key="1">
    <source>
        <dbReference type="EMBL" id="PVZ68169.1"/>
    </source>
</evidence>
<dbReference type="EMBL" id="QDDL01000005">
    <property type="protein sequence ID" value="PVZ68169.1"/>
    <property type="molecule type" value="Genomic_DNA"/>
</dbReference>